<dbReference type="eggNOG" id="ENOG5032PYC">
    <property type="taxonomic scope" value="Bacteria"/>
</dbReference>
<reference evidence="1 2" key="1">
    <citation type="submission" date="2010-12" db="EMBL/GenBank/DDBJ databases">
        <authorList>
            <person name="Muzny D."/>
            <person name="Qin X."/>
            <person name="Deng J."/>
            <person name="Jiang H."/>
            <person name="Liu Y."/>
            <person name="Qu J."/>
            <person name="Song X.-Z."/>
            <person name="Zhang L."/>
            <person name="Thornton R."/>
            <person name="Coyle M."/>
            <person name="Francisco L."/>
            <person name="Jackson L."/>
            <person name="Javaid M."/>
            <person name="Korchina V."/>
            <person name="Kovar C."/>
            <person name="Mata R."/>
            <person name="Mathew T."/>
            <person name="Ngo R."/>
            <person name="Nguyen L."/>
            <person name="Nguyen N."/>
            <person name="Okwuonu G."/>
            <person name="Ongeri F."/>
            <person name="Pham C."/>
            <person name="Simmons D."/>
            <person name="Wilczek-Boney K."/>
            <person name="Hale W."/>
            <person name="Jakkamsetti A."/>
            <person name="Pham P."/>
            <person name="Ruth R."/>
            <person name="San Lucas F."/>
            <person name="Warren J."/>
            <person name="Zhang J."/>
            <person name="Zhao Z."/>
            <person name="Zhou C."/>
            <person name="Zhu D."/>
            <person name="Lee S."/>
            <person name="Bess C."/>
            <person name="Blankenburg K."/>
            <person name="Forbes L."/>
            <person name="Fu Q."/>
            <person name="Gubbala S."/>
            <person name="Hirani K."/>
            <person name="Jayaseelan J.C."/>
            <person name="Lara F."/>
            <person name="Munidasa M."/>
            <person name="Palculict T."/>
            <person name="Patil S."/>
            <person name="Pu L.-L."/>
            <person name="Saada N."/>
            <person name="Tang L."/>
            <person name="Weissenberger G."/>
            <person name="Zhu Y."/>
            <person name="Hemphill L."/>
            <person name="Shang Y."/>
            <person name="Youmans B."/>
            <person name="Ayvaz T."/>
            <person name="Ross M."/>
            <person name="Santibanez J."/>
            <person name="Aqrawi P."/>
            <person name="Gross S."/>
            <person name="Joshi V."/>
            <person name="Fowler G."/>
            <person name="Nazareth L."/>
            <person name="Reid J."/>
            <person name="Worley K."/>
            <person name="Petrosino J."/>
            <person name="Highlander S."/>
            <person name="Gibbs R."/>
        </authorList>
    </citation>
    <scope>NUCLEOTIDE SEQUENCE [LARGE SCALE GENOMIC DNA]</scope>
    <source>
        <strain evidence="1 2">ATCC 51599</strain>
    </source>
</reference>
<dbReference type="AlphaFoldDB" id="E7S149"/>
<keyword evidence="2" id="KW-1185">Reference proteome</keyword>
<proteinExistence type="predicted"/>
<gene>
    <name evidence="1" type="ORF">HMPREF0551_2601</name>
</gene>
<evidence type="ECO:0000313" key="2">
    <source>
        <dbReference type="Proteomes" id="UP000011021"/>
    </source>
</evidence>
<dbReference type="Proteomes" id="UP000011021">
    <property type="component" value="Unassembled WGS sequence"/>
</dbReference>
<protein>
    <recommendedName>
        <fullName evidence="3">Core-2/I-Branching enzyme</fullName>
    </recommendedName>
</protein>
<dbReference type="EMBL" id="AEQP01000024">
    <property type="protein sequence ID" value="EFV93705.1"/>
    <property type="molecule type" value="Genomic_DNA"/>
</dbReference>
<dbReference type="RefSeq" id="WP_005675079.1">
    <property type="nucleotide sequence ID" value="NZ_CP146288.1"/>
</dbReference>
<accession>E7S149</accession>
<dbReference type="STRING" id="887898.HMPREF0551_2601"/>
<evidence type="ECO:0000313" key="1">
    <source>
        <dbReference type="EMBL" id="EFV93705.1"/>
    </source>
</evidence>
<organism evidence="1 2">
    <name type="scientific">Lautropia mirabilis ATCC 51599</name>
    <dbReference type="NCBI Taxonomy" id="887898"/>
    <lineage>
        <taxon>Bacteria</taxon>
        <taxon>Pseudomonadati</taxon>
        <taxon>Pseudomonadota</taxon>
        <taxon>Betaproteobacteria</taxon>
        <taxon>Burkholderiales</taxon>
        <taxon>Burkholderiaceae</taxon>
        <taxon>Lautropia</taxon>
    </lineage>
</organism>
<sequence length="347" mass="39127">MKPKIVFVVMSAIHSPESVAQLARALAPHTVVVHHDFSQTPDFSVNEPNVRFVPEPKRTGWAIWGFSEGIFHAMRYAYENLEFDYLQILSPTCLPIKPVKALEEHVASGKTDVDFAWIDMLADDDALMSVSYRGFAGEESFRHRLLRRMMVLYFNNTAERRDLAGVQLRTGGNLDANGKLRPVARLARFVTRLLVNPTLGGHVFTKDFPPFYGSTWFGARREVVGWMLERFAQKDIQTHFPKLCIADEFLIPSMIMQGVKKKGFKSGPMNHCIVTFIEANPAWLTDADFEFLQKSPAFFGRKFPDDIHTPIRRRVLTELVGLTPEQVVPPEDDAPVTVAPARAVAAA</sequence>
<evidence type="ECO:0008006" key="3">
    <source>
        <dbReference type="Google" id="ProtNLM"/>
    </source>
</evidence>
<dbReference type="HOGENOM" id="CLU_798754_0_0_4"/>
<comment type="caution">
    <text evidence="1">The sequence shown here is derived from an EMBL/GenBank/DDBJ whole genome shotgun (WGS) entry which is preliminary data.</text>
</comment>
<name>E7S149_9BURK</name>